<dbReference type="EMBL" id="FMYQ01000001">
    <property type="protein sequence ID" value="SDB86729.1"/>
    <property type="molecule type" value="Genomic_DNA"/>
</dbReference>
<reference evidence="2" key="1">
    <citation type="submission" date="2016-09" db="EMBL/GenBank/DDBJ databases">
        <authorList>
            <person name="Varghese N."/>
            <person name="Submissions S."/>
        </authorList>
    </citation>
    <scope>NUCLEOTIDE SEQUENCE [LARGE SCALE GENOMIC DNA]</scope>
    <source>
        <strain evidence="2">TNe-862</strain>
    </source>
</reference>
<dbReference type="AlphaFoldDB" id="A0A1G6GXL2"/>
<dbReference type="STRING" id="416944.SAMN05421548_101454"/>
<proteinExistence type="predicted"/>
<gene>
    <name evidence="1" type="ORF">SAMN05421548_101454</name>
</gene>
<sequence length="41" mass="4635">MKDAHVLRLPAYLVSRILIGTRNPLARPKVVRSPRILQTIA</sequence>
<keyword evidence="2" id="KW-1185">Reference proteome</keyword>
<accession>A0A1G6GXL2</accession>
<dbReference type="Proteomes" id="UP000198908">
    <property type="component" value="Unassembled WGS sequence"/>
</dbReference>
<organism evidence="1 2">
    <name type="scientific">Paraburkholderia lycopersici</name>
    <dbReference type="NCBI Taxonomy" id="416944"/>
    <lineage>
        <taxon>Bacteria</taxon>
        <taxon>Pseudomonadati</taxon>
        <taxon>Pseudomonadota</taxon>
        <taxon>Betaproteobacteria</taxon>
        <taxon>Burkholderiales</taxon>
        <taxon>Burkholderiaceae</taxon>
        <taxon>Paraburkholderia</taxon>
    </lineage>
</organism>
<protein>
    <submittedName>
        <fullName evidence="1">Uncharacterized protein</fullName>
    </submittedName>
</protein>
<evidence type="ECO:0000313" key="2">
    <source>
        <dbReference type="Proteomes" id="UP000198908"/>
    </source>
</evidence>
<evidence type="ECO:0000313" key="1">
    <source>
        <dbReference type="EMBL" id="SDB86729.1"/>
    </source>
</evidence>
<name>A0A1G6GXL2_9BURK</name>